<dbReference type="VEuPathDB" id="TriTrypDB:Tbg972.8.790"/>
<dbReference type="PANTHER" id="PTHR11102">
    <property type="entry name" value="SEL-1-LIKE PROTEIN"/>
    <property type="match status" value="1"/>
</dbReference>
<dbReference type="KEGG" id="tbg:TbgDal_VIII790"/>
<evidence type="ECO:0000313" key="4">
    <source>
        <dbReference type="Proteomes" id="UP000002316"/>
    </source>
</evidence>
<dbReference type="GO" id="GO:0036503">
    <property type="term" value="P:ERAD pathway"/>
    <property type="evidence" value="ECO:0007669"/>
    <property type="project" value="TreeGrafter"/>
</dbReference>
<dbReference type="InterPro" id="IPR050767">
    <property type="entry name" value="Sel1_AlgK"/>
</dbReference>
<evidence type="ECO:0000256" key="1">
    <source>
        <dbReference type="ARBA" id="ARBA00038101"/>
    </source>
</evidence>
<accession>C9ZUP1</accession>
<feature type="region of interest" description="Disordered" evidence="2">
    <location>
        <begin position="528"/>
        <end position="552"/>
    </location>
</feature>
<dbReference type="InterPro" id="IPR006597">
    <property type="entry name" value="Sel1-like"/>
</dbReference>
<dbReference type="RefSeq" id="XP_011775406.1">
    <property type="nucleotide sequence ID" value="XM_011777104.1"/>
</dbReference>
<dbReference type="GeneID" id="23864029"/>
<name>C9ZUP1_TRYB9</name>
<dbReference type="GO" id="GO:0005789">
    <property type="term" value="C:endoplasmic reticulum membrane"/>
    <property type="evidence" value="ECO:0007669"/>
    <property type="project" value="TreeGrafter"/>
</dbReference>
<comment type="similarity">
    <text evidence="1">Belongs to the sel-1 family.</text>
</comment>
<gene>
    <name evidence="3" type="ORF">TbgDal_VIII790</name>
</gene>
<dbReference type="OrthoDB" id="27934at2759"/>
<dbReference type="Gene3D" id="1.25.40.10">
    <property type="entry name" value="Tetratricopeptide repeat domain"/>
    <property type="match status" value="3"/>
</dbReference>
<protein>
    <submittedName>
        <fullName evidence="3">Uncharacterized protein</fullName>
    </submittedName>
</protein>
<dbReference type="Pfam" id="PF08238">
    <property type="entry name" value="Sel1"/>
    <property type="match status" value="9"/>
</dbReference>
<dbReference type="InterPro" id="IPR011990">
    <property type="entry name" value="TPR-like_helical_dom_sf"/>
</dbReference>
<organism evidence="3 4">
    <name type="scientific">Trypanosoma brucei gambiense (strain MHOM/CI/86/DAL972)</name>
    <dbReference type="NCBI Taxonomy" id="679716"/>
    <lineage>
        <taxon>Eukaryota</taxon>
        <taxon>Discoba</taxon>
        <taxon>Euglenozoa</taxon>
        <taxon>Kinetoplastea</taxon>
        <taxon>Metakinetoplastina</taxon>
        <taxon>Trypanosomatida</taxon>
        <taxon>Trypanosomatidae</taxon>
        <taxon>Trypanosoma</taxon>
    </lineage>
</organism>
<proteinExistence type="inferred from homology"/>
<evidence type="ECO:0000256" key="2">
    <source>
        <dbReference type="SAM" id="MobiDB-lite"/>
    </source>
</evidence>
<dbReference type="PANTHER" id="PTHR11102:SF147">
    <property type="entry name" value="SEL1L ADAPTOR SUBUNIT OF ERAD E3 UBIQUITIN LIGASE"/>
    <property type="match status" value="1"/>
</dbReference>
<dbReference type="EMBL" id="FN554971">
    <property type="protein sequence ID" value="CBH13129.1"/>
    <property type="molecule type" value="Genomic_DNA"/>
</dbReference>
<reference evidence="4" key="1">
    <citation type="journal article" date="2010" name="PLoS Negl. Trop. Dis.">
        <title>The genome sequence of Trypanosoma brucei gambiense, causative agent of chronic human african trypanosomiasis.</title>
        <authorList>
            <person name="Jackson A.P."/>
            <person name="Sanders M."/>
            <person name="Berry A."/>
            <person name="McQuillan J."/>
            <person name="Aslett M.A."/>
            <person name="Quail M.A."/>
            <person name="Chukualim B."/>
            <person name="Capewell P."/>
            <person name="MacLeod A."/>
            <person name="Melville S.E."/>
            <person name="Gibson W."/>
            <person name="Barry J.D."/>
            <person name="Berriman M."/>
            <person name="Hertz-Fowler C."/>
        </authorList>
    </citation>
    <scope>NUCLEOTIDE SEQUENCE [LARGE SCALE GENOMIC DNA]</scope>
    <source>
        <strain evidence="4">MHOM/CI/86/DAL972</strain>
    </source>
</reference>
<dbReference type="Proteomes" id="UP000002316">
    <property type="component" value="Chromosome 8"/>
</dbReference>
<dbReference type="SMART" id="SM00671">
    <property type="entry name" value="SEL1"/>
    <property type="match status" value="9"/>
</dbReference>
<evidence type="ECO:0000313" key="3">
    <source>
        <dbReference type="EMBL" id="CBH13129.1"/>
    </source>
</evidence>
<dbReference type="SUPFAM" id="SSF81901">
    <property type="entry name" value="HCP-like"/>
    <property type="match status" value="4"/>
</dbReference>
<sequence length="803" mass="89012">MQRPLRDLSSRVVRRWIRCDPLVALLVLLFCICASDVSSLTEFSEPPLTAEGDADPKQTVEGIEPVNGTYLTFDLAMYASRPASRVELSKIYHRALRALYDESNLTEALTWIKKGAAMGHGRLHWLLGVMYASGVGVPQSDAHAIMHYKFAALESIPEAHMALGSRYRDGVGAPRNCQLAVSHFREAADAVAMTYGELPGSIGETRLRMLFGGKWHVSTDEETVHALMYGADGGATDKIIALGYMYLKGRNGQRRDRLRARSCFLRALEKGDDAAYGALGQLYATGDRAVEQGVARDLAVAASYFSKGAVKGEPTSLNGMGYMHAIGYYQNDKPVTDAGAKRQPDFKTAAKYFRKGANRGNTEAMYNLGVLKLHGRGVPQDPAVAIRLFKVAALRGSVLSLWQLARHAQMQGDCQQAVLLYSRVVAHGSMFNEHSDGPYFPRGEETPFTPTTDSTLVQLLERLAFAETGHSDSRRRAVRMLSDEIIEEEEEGQLLNGIFAKDGRPPERAVQQQVKGKVYLQWYRDPSGRRQRGTARGSAPSMREIGRGGGHTQRKMLLSQREAYNMLKLRLLQLSALSGNFDSELQLGNFYYNGESRFIGVDMAKALLHYEAAAGSGHSEALFSAGFMYQLGLGVGGNIRKPVGVWDAFVSIITNTALDPDDSVDPQELKGLATDPLIMLERRLYLAKRFYDHVRDVDGGLGFYAVWFARLSLNFQWWWLYFCRQPYGLSSLLRLPMPNAKYNDDVMRVADVEGASTEGLALRGELHAEITLKSAGGWKWDDCILVFCATLLFMCLLLRHHGA</sequence>
<dbReference type="AlphaFoldDB" id="C9ZUP1"/>